<dbReference type="PATRIC" id="fig|1300222.3.peg.4949"/>
<evidence type="ECO:0000256" key="2">
    <source>
        <dbReference type="ARBA" id="ARBA00007998"/>
    </source>
</evidence>
<dbReference type="InterPro" id="IPR004761">
    <property type="entry name" value="Spore_GerAB"/>
</dbReference>
<keyword evidence="4" id="KW-0309">Germination</keyword>
<feature type="transmembrane region" description="Helical" evidence="8">
    <location>
        <begin position="271"/>
        <end position="289"/>
    </location>
</feature>
<keyword evidence="5 8" id="KW-0812">Transmembrane</keyword>
<name>M8DA56_9BACL</name>
<dbReference type="GeneID" id="89498245"/>
<feature type="transmembrane region" description="Helical" evidence="8">
    <location>
        <begin position="82"/>
        <end position="107"/>
    </location>
</feature>
<dbReference type="PANTHER" id="PTHR34975">
    <property type="entry name" value="SPORE GERMINATION PROTEIN A2"/>
    <property type="match status" value="1"/>
</dbReference>
<feature type="transmembrane region" description="Helical" evidence="8">
    <location>
        <begin position="113"/>
        <end position="134"/>
    </location>
</feature>
<comment type="caution">
    <text evidence="9">The sequence shown here is derived from an EMBL/GenBank/DDBJ whole genome shotgun (WGS) entry which is preliminary data.</text>
</comment>
<dbReference type="AlphaFoldDB" id="M8DA56"/>
<organism evidence="9 10">
    <name type="scientific">Brevibacillus borstelensis AK1</name>
    <dbReference type="NCBI Taxonomy" id="1300222"/>
    <lineage>
        <taxon>Bacteria</taxon>
        <taxon>Bacillati</taxon>
        <taxon>Bacillota</taxon>
        <taxon>Bacilli</taxon>
        <taxon>Bacillales</taxon>
        <taxon>Paenibacillaceae</taxon>
        <taxon>Brevibacillus</taxon>
    </lineage>
</organism>
<proteinExistence type="inferred from homology"/>
<dbReference type="EMBL" id="APBN01000019">
    <property type="protein sequence ID" value="EMT50187.1"/>
    <property type="molecule type" value="Genomic_DNA"/>
</dbReference>
<evidence type="ECO:0000256" key="8">
    <source>
        <dbReference type="SAM" id="Phobius"/>
    </source>
</evidence>
<keyword evidence="3" id="KW-0813">Transport</keyword>
<dbReference type="GO" id="GO:0009847">
    <property type="term" value="P:spore germination"/>
    <property type="evidence" value="ECO:0007669"/>
    <property type="project" value="InterPro"/>
</dbReference>
<comment type="subcellular location">
    <subcellularLocation>
        <location evidence="1">Membrane</location>
        <topology evidence="1">Multi-pass membrane protein</topology>
    </subcellularLocation>
</comment>
<evidence type="ECO:0000313" key="10">
    <source>
        <dbReference type="Proteomes" id="UP000012081"/>
    </source>
</evidence>
<keyword evidence="7 8" id="KW-0472">Membrane</keyword>
<dbReference type="RefSeq" id="WP_003392335.1">
    <property type="nucleotide sequence ID" value="NZ_APBN01000019.1"/>
</dbReference>
<feature type="transmembrane region" description="Helical" evidence="8">
    <location>
        <begin position="332"/>
        <end position="353"/>
    </location>
</feature>
<evidence type="ECO:0000256" key="6">
    <source>
        <dbReference type="ARBA" id="ARBA00022989"/>
    </source>
</evidence>
<evidence type="ECO:0000256" key="7">
    <source>
        <dbReference type="ARBA" id="ARBA00023136"/>
    </source>
</evidence>
<dbReference type="PANTHER" id="PTHR34975:SF2">
    <property type="entry name" value="SPORE GERMINATION PROTEIN A2"/>
    <property type="match status" value="1"/>
</dbReference>
<keyword evidence="6 8" id="KW-1133">Transmembrane helix</keyword>
<dbReference type="OrthoDB" id="2957438at2"/>
<dbReference type="STRING" id="1300222.I532_23584"/>
<evidence type="ECO:0000256" key="5">
    <source>
        <dbReference type="ARBA" id="ARBA00022692"/>
    </source>
</evidence>
<dbReference type="Pfam" id="PF03845">
    <property type="entry name" value="Spore_permease"/>
    <property type="match status" value="1"/>
</dbReference>
<dbReference type="NCBIfam" id="TIGR00912">
    <property type="entry name" value="2A0309"/>
    <property type="match status" value="1"/>
</dbReference>
<feature type="transmembrane region" description="Helical" evidence="8">
    <location>
        <begin position="42"/>
        <end position="62"/>
    </location>
</feature>
<reference evidence="9 10" key="1">
    <citation type="submission" date="2013-03" db="EMBL/GenBank/DDBJ databases">
        <title>Assembly of a new bacterial strain Brevibacillus borstelensis AK1.</title>
        <authorList>
            <person name="Rajan I."/>
            <person name="PoliReddy D."/>
            <person name="Sugumar T."/>
            <person name="Rathinam K."/>
            <person name="Alqarawi S."/>
            <person name="Khalil A.B."/>
            <person name="Sivakumar N."/>
        </authorList>
    </citation>
    <scope>NUCLEOTIDE SEQUENCE [LARGE SCALE GENOMIC DNA]</scope>
    <source>
        <strain evidence="9 10">AK1</strain>
    </source>
</reference>
<feature type="transmembrane region" description="Helical" evidence="8">
    <location>
        <begin position="12"/>
        <end position="30"/>
    </location>
</feature>
<feature type="transmembrane region" description="Helical" evidence="8">
    <location>
        <begin position="180"/>
        <end position="207"/>
    </location>
</feature>
<keyword evidence="10" id="KW-1185">Reference proteome</keyword>
<feature type="transmembrane region" description="Helical" evidence="8">
    <location>
        <begin position="301"/>
        <end position="320"/>
    </location>
</feature>
<gene>
    <name evidence="9" type="ORF">I532_23584</name>
</gene>
<evidence type="ECO:0000256" key="4">
    <source>
        <dbReference type="ARBA" id="ARBA00022544"/>
    </source>
</evidence>
<sequence>MDKGKLEKLNPFHVTFLIINVIVGMNLLTLPHSLSMLGYDQWWMPVVMCLLAHLTLFPMVALCRRYPGDTLFVINEKLLGKWLGYAVNGVLIVYGLLMVASISAGYIRLVQTSMLNTSTITYPLLGLLSVMIYISLGGIKAIARFCILTFFFTFWMLYYLQWGFQKGNIMHIFPLFQVNVMEIVAGVHNGFFSFLGYELILFYYPYVQKKEQVFRHASIGLWVVCAIYVFVLIASVSYFSVWQVTQVVYPILNLFKAVELSFIERVENLGIGLWVFLVLSTGAGYLWMAKKGIDRWRRKNSVLHLYIATIIVYFSVRGPLPIPMEILLYGNGSIYFAYGVILWPLVLLLLHAIREKRGGDTL</sequence>
<evidence type="ECO:0000313" key="9">
    <source>
        <dbReference type="EMBL" id="EMT50187.1"/>
    </source>
</evidence>
<dbReference type="Proteomes" id="UP000012081">
    <property type="component" value="Unassembled WGS sequence"/>
</dbReference>
<protein>
    <submittedName>
        <fullName evidence="9">Spore germination protein</fullName>
    </submittedName>
</protein>
<feature type="transmembrane region" description="Helical" evidence="8">
    <location>
        <begin position="141"/>
        <end position="160"/>
    </location>
</feature>
<feature type="transmembrane region" description="Helical" evidence="8">
    <location>
        <begin position="219"/>
        <end position="241"/>
    </location>
</feature>
<evidence type="ECO:0000256" key="1">
    <source>
        <dbReference type="ARBA" id="ARBA00004141"/>
    </source>
</evidence>
<comment type="similarity">
    <text evidence="2">Belongs to the amino acid-polyamine-organocation (APC) superfamily. Spore germination protein (SGP) (TC 2.A.3.9) family.</text>
</comment>
<dbReference type="GO" id="GO:0016020">
    <property type="term" value="C:membrane"/>
    <property type="evidence" value="ECO:0007669"/>
    <property type="project" value="UniProtKB-SubCell"/>
</dbReference>
<accession>M8DA56</accession>
<evidence type="ECO:0000256" key="3">
    <source>
        <dbReference type="ARBA" id="ARBA00022448"/>
    </source>
</evidence>